<feature type="transmembrane region" description="Helical" evidence="1">
    <location>
        <begin position="61"/>
        <end position="81"/>
    </location>
</feature>
<sequence>MTMFSASNESRSQEVQAGQEDELSLIPGWSVVLAVLVFAAVQYLFHVVMPHQKHEMLPMRVLMSYSWGTAFASYVLLVGYVSRDVKRRRMSPGIWMLIVVLMPGGIGAVVYFLLRQPLLRPCPHCRTEIASSCHFCPQCQFQMAPVCGRCFRGVQITDVYCTQCGHDLAQDHAPARLRAYSD</sequence>
<proteinExistence type="predicted"/>
<reference evidence="2 3" key="1">
    <citation type="submission" date="2019-02" db="EMBL/GenBank/DDBJ databases">
        <title>Genomic Encyclopedia of Archaeal and Bacterial Type Strains, Phase II (KMG-II): from individual species to whole genera.</title>
        <authorList>
            <person name="Goeker M."/>
        </authorList>
    </citation>
    <scope>NUCLEOTIDE SEQUENCE [LARGE SCALE GENOMIC DNA]</scope>
    <source>
        <strain evidence="2 3">DSM 18101</strain>
    </source>
</reference>
<accession>A0A4Q7YYQ9</accession>
<name>A0A4Q7YYQ9_9BACT</name>
<dbReference type="RefSeq" id="WP_130420099.1">
    <property type="nucleotide sequence ID" value="NZ_SHKW01000001.1"/>
</dbReference>
<dbReference type="OrthoDB" id="9806695at2"/>
<feature type="transmembrane region" description="Helical" evidence="1">
    <location>
        <begin position="29"/>
        <end position="49"/>
    </location>
</feature>
<keyword evidence="1" id="KW-0812">Transmembrane</keyword>
<comment type="caution">
    <text evidence="2">The sequence shown here is derived from an EMBL/GenBank/DDBJ whole genome shotgun (WGS) entry which is preliminary data.</text>
</comment>
<protein>
    <submittedName>
        <fullName evidence="2">Phospholipase D-like protein</fullName>
    </submittedName>
</protein>
<feature type="transmembrane region" description="Helical" evidence="1">
    <location>
        <begin position="93"/>
        <end position="114"/>
    </location>
</feature>
<evidence type="ECO:0000313" key="3">
    <source>
        <dbReference type="Proteomes" id="UP000292958"/>
    </source>
</evidence>
<keyword evidence="1" id="KW-1133">Transmembrane helix</keyword>
<evidence type="ECO:0000313" key="2">
    <source>
        <dbReference type="EMBL" id="RZU42333.1"/>
    </source>
</evidence>
<evidence type="ECO:0000256" key="1">
    <source>
        <dbReference type="SAM" id="Phobius"/>
    </source>
</evidence>
<organism evidence="2 3">
    <name type="scientific">Edaphobacter modestus</name>
    <dbReference type="NCBI Taxonomy" id="388466"/>
    <lineage>
        <taxon>Bacteria</taxon>
        <taxon>Pseudomonadati</taxon>
        <taxon>Acidobacteriota</taxon>
        <taxon>Terriglobia</taxon>
        <taxon>Terriglobales</taxon>
        <taxon>Acidobacteriaceae</taxon>
        <taxon>Edaphobacter</taxon>
    </lineage>
</organism>
<dbReference type="AlphaFoldDB" id="A0A4Q7YYQ9"/>
<keyword evidence="1" id="KW-0472">Membrane</keyword>
<keyword evidence="3" id="KW-1185">Reference proteome</keyword>
<gene>
    <name evidence="2" type="ORF">BDD14_3898</name>
</gene>
<dbReference type="Proteomes" id="UP000292958">
    <property type="component" value="Unassembled WGS sequence"/>
</dbReference>
<dbReference type="EMBL" id="SHKW01000001">
    <property type="protein sequence ID" value="RZU42333.1"/>
    <property type="molecule type" value="Genomic_DNA"/>
</dbReference>